<feature type="compositionally biased region" description="Basic and acidic residues" evidence="3">
    <location>
        <begin position="54"/>
        <end position="72"/>
    </location>
</feature>
<dbReference type="InterPro" id="IPR006804">
    <property type="entry name" value="BCL7"/>
</dbReference>
<accession>A0A6P3VF16</accession>
<feature type="compositionally biased region" description="Polar residues" evidence="3">
    <location>
        <begin position="95"/>
        <end position="113"/>
    </location>
</feature>
<evidence type="ECO:0000256" key="3">
    <source>
        <dbReference type="SAM" id="MobiDB-lite"/>
    </source>
</evidence>
<keyword evidence="4" id="KW-1185">Reference proteome</keyword>
<feature type="compositionally biased region" description="Basic and acidic residues" evidence="3">
    <location>
        <begin position="143"/>
        <end position="160"/>
    </location>
</feature>
<evidence type="ECO:0000256" key="1">
    <source>
        <dbReference type="ARBA" id="ARBA00010326"/>
    </source>
</evidence>
<feature type="compositionally biased region" description="Polar residues" evidence="3">
    <location>
        <begin position="74"/>
        <end position="84"/>
    </location>
</feature>
<organism evidence="4 5">
    <name type="scientific">Clupea harengus</name>
    <name type="common">Atlantic herring</name>
    <dbReference type="NCBI Taxonomy" id="7950"/>
    <lineage>
        <taxon>Eukaryota</taxon>
        <taxon>Metazoa</taxon>
        <taxon>Chordata</taxon>
        <taxon>Craniata</taxon>
        <taxon>Vertebrata</taxon>
        <taxon>Euteleostomi</taxon>
        <taxon>Actinopterygii</taxon>
        <taxon>Neopterygii</taxon>
        <taxon>Teleostei</taxon>
        <taxon>Clupei</taxon>
        <taxon>Clupeiformes</taxon>
        <taxon>Clupeoidei</taxon>
        <taxon>Clupeidae</taxon>
        <taxon>Clupea</taxon>
    </lineage>
</organism>
<dbReference type="GeneID" id="105889261"/>
<evidence type="ECO:0000313" key="4">
    <source>
        <dbReference type="Proteomes" id="UP000515152"/>
    </source>
</evidence>
<dbReference type="Pfam" id="PF04714">
    <property type="entry name" value="BCL_N"/>
    <property type="match status" value="1"/>
</dbReference>
<proteinExistence type="inferred from homology"/>
<dbReference type="KEGG" id="char:105889261"/>
<feature type="compositionally biased region" description="Basic and acidic residues" evidence="3">
    <location>
        <begin position="212"/>
        <end position="225"/>
    </location>
</feature>
<dbReference type="PANTHER" id="PTHR12767">
    <property type="entry name" value="BCL7 RELATED"/>
    <property type="match status" value="1"/>
</dbReference>
<evidence type="ECO:0000313" key="5">
    <source>
        <dbReference type="RefSeq" id="XP_012670514.1"/>
    </source>
</evidence>
<dbReference type="AlphaFoldDB" id="A0A6P3VF16"/>
<sequence>MSGRSVRAETRSRAKDDVKRVMAAIEKVRKWEKKWVTVGDTSLRIYKWVPVAESKSDDKNKNKKNGQDEKYGSEVTTPENSSSPGMMDMHDENSNHSSIADSSPVKQEASSHGSPGPELSGATPREGSDTAALKGEAGVPHTDGTDARKEEVEDQCKDSQDLGTETGKSLTAETSVITVTKQSPQTTRGQDLSSDATKDTQELEEGPPGKKTKQESPSKESKEEI</sequence>
<dbReference type="PANTHER" id="PTHR12767:SF11">
    <property type="entry name" value="B-CELL CLL_LYMPHOMA 7 PROTEIN FAMILY MEMBER A"/>
    <property type="match status" value="1"/>
</dbReference>
<dbReference type="Proteomes" id="UP000515152">
    <property type="component" value="Chromosome 12"/>
</dbReference>
<dbReference type="RefSeq" id="XP_012670514.1">
    <property type="nucleotide sequence ID" value="XM_012815060.3"/>
</dbReference>
<feature type="compositionally biased region" description="Polar residues" evidence="3">
    <location>
        <begin position="161"/>
        <end position="195"/>
    </location>
</feature>
<protein>
    <recommendedName>
        <fullName evidence="2">B-cell CLL/lymphoma 7 protein family member A</fullName>
    </recommendedName>
</protein>
<reference evidence="5" key="1">
    <citation type="submission" date="2025-08" db="UniProtKB">
        <authorList>
            <consortium name="RefSeq"/>
        </authorList>
    </citation>
    <scope>IDENTIFICATION</scope>
</reference>
<name>A0A6P3VF16_CLUHA</name>
<evidence type="ECO:0000256" key="2">
    <source>
        <dbReference type="ARBA" id="ARBA00039458"/>
    </source>
</evidence>
<comment type="similarity">
    <text evidence="1">Belongs to the BCL7 family.</text>
</comment>
<feature type="region of interest" description="Disordered" evidence="3">
    <location>
        <begin position="46"/>
        <end position="225"/>
    </location>
</feature>
<dbReference type="OrthoDB" id="5989898at2759"/>
<gene>
    <name evidence="5" type="primary">LOC105889261</name>
</gene>